<dbReference type="AlphaFoldDB" id="A0A139HB57"/>
<organism evidence="10 11">
    <name type="scientific">Pseudocercospora eumusae</name>
    <dbReference type="NCBI Taxonomy" id="321146"/>
    <lineage>
        <taxon>Eukaryota</taxon>
        <taxon>Fungi</taxon>
        <taxon>Dikarya</taxon>
        <taxon>Ascomycota</taxon>
        <taxon>Pezizomycotina</taxon>
        <taxon>Dothideomycetes</taxon>
        <taxon>Dothideomycetidae</taxon>
        <taxon>Mycosphaerellales</taxon>
        <taxon>Mycosphaerellaceae</taxon>
        <taxon>Pseudocercospora</taxon>
    </lineage>
</organism>
<evidence type="ECO:0000256" key="1">
    <source>
        <dbReference type="ARBA" id="ARBA00004173"/>
    </source>
</evidence>
<sequence>MHCTTKMLLSGAFAFTVPLTRAASAILPPSFLLPAFAAAQTQTSSFSTSSADYARSRPKRDGNPARGISALRRTGMKKLRTSVLPKDLPKPVLDPARRSQVQVDERHGLWEFFPSDRGSMATPEQLHSHGRNWYIEELRVKDWDDLHRLWWTCLKERNRLLTYANERKRVGNMYGPYESRERDNTIKRTMKNIKYVLTERWYSWENARVAAMQDPEINMYADLDAGEAAYLPSKDSFEPEPQASADAEAQPEMSPPEPPKPEVRV</sequence>
<evidence type="ECO:0000313" key="10">
    <source>
        <dbReference type="EMBL" id="KXS99598.1"/>
    </source>
</evidence>
<dbReference type="EMBL" id="LFZN01000089">
    <property type="protein sequence ID" value="KXS99598.1"/>
    <property type="molecule type" value="Genomic_DNA"/>
</dbReference>
<dbReference type="STRING" id="321146.A0A139HB57"/>
<protein>
    <recommendedName>
        <fullName evidence="6">Large ribosomal subunit protein uL29m</fullName>
    </recommendedName>
    <alternativeName>
        <fullName evidence="7">54S ribosomal protein L4, mitochondrial</fullName>
    </alternativeName>
</protein>
<evidence type="ECO:0000256" key="7">
    <source>
        <dbReference type="ARBA" id="ARBA00035399"/>
    </source>
</evidence>
<reference evidence="10 11" key="1">
    <citation type="submission" date="2015-07" db="EMBL/GenBank/DDBJ databases">
        <title>Comparative genomics of the Sigatoka disease complex on banana suggests a link between parallel evolutionary changes in Pseudocercospora fijiensis and Pseudocercospora eumusae and increased virulence on the banana host.</title>
        <authorList>
            <person name="Chang T.-C."/>
            <person name="Salvucci A."/>
            <person name="Crous P.W."/>
            <person name="Stergiopoulos I."/>
        </authorList>
    </citation>
    <scope>NUCLEOTIDE SEQUENCE [LARGE SCALE GENOMIC DNA]</scope>
    <source>
        <strain evidence="10 11">CBS 114824</strain>
    </source>
</reference>
<keyword evidence="5" id="KW-0687">Ribonucleoprotein</keyword>
<dbReference type="GO" id="GO:0005762">
    <property type="term" value="C:mitochondrial large ribosomal subunit"/>
    <property type="evidence" value="ECO:0007669"/>
    <property type="project" value="TreeGrafter"/>
</dbReference>
<accession>A0A139HB57</accession>
<evidence type="ECO:0000256" key="8">
    <source>
        <dbReference type="SAM" id="MobiDB-lite"/>
    </source>
</evidence>
<dbReference type="PANTHER" id="PTHR21183:SF18">
    <property type="entry name" value="LARGE RIBOSOMAL SUBUNIT PROTEIN UL29M"/>
    <property type="match status" value="1"/>
</dbReference>
<feature type="region of interest" description="Disordered" evidence="8">
    <location>
        <begin position="47"/>
        <end position="67"/>
    </location>
</feature>
<keyword evidence="11" id="KW-1185">Reference proteome</keyword>
<dbReference type="GO" id="GO:0003735">
    <property type="term" value="F:structural constituent of ribosome"/>
    <property type="evidence" value="ECO:0007669"/>
    <property type="project" value="InterPro"/>
</dbReference>
<dbReference type="InterPro" id="IPR038340">
    <property type="entry name" value="MRP-L47_sf"/>
</dbReference>
<dbReference type="Gene3D" id="6.10.330.20">
    <property type="match status" value="1"/>
</dbReference>
<dbReference type="PANTHER" id="PTHR21183">
    <property type="entry name" value="RIBOSOMAL PROTEIN L47, MITOCHONDRIAL-RELATED"/>
    <property type="match status" value="1"/>
</dbReference>
<comment type="caution">
    <text evidence="10">The sequence shown here is derived from an EMBL/GenBank/DDBJ whole genome shotgun (WGS) entry which is preliminary data.</text>
</comment>
<dbReference type="GO" id="GO:0032543">
    <property type="term" value="P:mitochondrial translation"/>
    <property type="evidence" value="ECO:0007669"/>
    <property type="project" value="TreeGrafter"/>
</dbReference>
<feature type="chain" id="PRO_5007806562" description="Large ribosomal subunit protein uL29m" evidence="9">
    <location>
        <begin position="23"/>
        <end position="265"/>
    </location>
</feature>
<evidence type="ECO:0000256" key="6">
    <source>
        <dbReference type="ARBA" id="ARBA00035289"/>
    </source>
</evidence>
<evidence type="ECO:0000313" key="11">
    <source>
        <dbReference type="Proteomes" id="UP000070133"/>
    </source>
</evidence>
<evidence type="ECO:0000256" key="4">
    <source>
        <dbReference type="ARBA" id="ARBA00023128"/>
    </source>
</evidence>
<evidence type="ECO:0000256" key="2">
    <source>
        <dbReference type="ARBA" id="ARBA00009254"/>
    </source>
</evidence>
<keyword evidence="9" id="KW-0732">Signal</keyword>
<evidence type="ECO:0000256" key="5">
    <source>
        <dbReference type="ARBA" id="ARBA00023274"/>
    </source>
</evidence>
<gene>
    <name evidence="10" type="ORF">AC578_2228</name>
</gene>
<name>A0A139HB57_9PEZI</name>
<comment type="subcellular location">
    <subcellularLocation>
        <location evidence="1">Mitochondrion</location>
    </subcellularLocation>
</comment>
<evidence type="ECO:0000256" key="3">
    <source>
        <dbReference type="ARBA" id="ARBA00022980"/>
    </source>
</evidence>
<dbReference type="Proteomes" id="UP000070133">
    <property type="component" value="Unassembled WGS sequence"/>
</dbReference>
<dbReference type="InterPro" id="IPR010729">
    <property type="entry name" value="Ribosomal_uL29_mit"/>
</dbReference>
<evidence type="ECO:0000256" key="9">
    <source>
        <dbReference type="SAM" id="SignalP"/>
    </source>
</evidence>
<feature type="region of interest" description="Disordered" evidence="8">
    <location>
        <begin position="231"/>
        <end position="265"/>
    </location>
</feature>
<comment type="similarity">
    <text evidence="2">Belongs to the universal ribosomal protein uL29 family.</text>
</comment>
<feature type="signal peptide" evidence="9">
    <location>
        <begin position="1"/>
        <end position="22"/>
    </location>
</feature>
<keyword evidence="4" id="KW-0496">Mitochondrion</keyword>
<dbReference type="Pfam" id="PF06984">
    <property type="entry name" value="MRP-L47"/>
    <property type="match status" value="1"/>
</dbReference>
<keyword evidence="3" id="KW-0689">Ribosomal protein</keyword>
<proteinExistence type="inferred from homology"/>
<dbReference type="OrthoDB" id="270763at2759"/>